<evidence type="ECO:0000313" key="4">
    <source>
        <dbReference type="EMBL" id="KAL2913286.1"/>
    </source>
</evidence>
<name>A0ABR4N191_9FUNG</name>
<dbReference type="PRINTS" id="PR00385">
    <property type="entry name" value="P450"/>
</dbReference>
<dbReference type="EMBL" id="JADGIZ020000048">
    <property type="protein sequence ID" value="KAL2913286.1"/>
    <property type="molecule type" value="Genomic_DNA"/>
</dbReference>
<evidence type="ECO:0000313" key="5">
    <source>
        <dbReference type="Proteomes" id="UP001527925"/>
    </source>
</evidence>
<comment type="similarity">
    <text evidence="3">Belongs to the cytochrome P450 family.</text>
</comment>
<keyword evidence="3" id="KW-0349">Heme</keyword>
<keyword evidence="3" id="KW-0503">Monooxygenase</keyword>
<dbReference type="SUPFAM" id="SSF48264">
    <property type="entry name" value="Cytochrome P450"/>
    <property type="match status" value="1"/>
</dbReference>
<keyword evidence="5" id="KW-1185">Reference proteome</keyword>
<dbReference type="Pfam" id="PF00067">
    <property type="entry name" value="p450"/>
    <property type="match status" value="1"/>
</dbReference>
<sequence length="504" mass="57111">MPLIDTIQAHAPTALAAAAAATVAYSFLEPLLDNGPPGPYLWPVVGALPQATSYLRRSAIHEFFDMVMKQYGPIAKVRLANLGTAYMISDAELARRILTSPEFVRSKLILGLTHDFFDNALFSLTGERWRVHRKMLQPAFGPLHLRHATAVSEVVSKELADAWSEMIDASTDKEIVVDSFEFFKALTFDFIGKAAFTHEFGAIQSIVRGEANQGLKDYDEVTFVIQRRFRVQRFLWGFANIDPSSPAVLDLRGRIQGEVKNVVLERRKQMAENGGKPLRSGAEMDLLDRLLISSSDGTDVFSEDEIAGEVTGFFFAGHDTTSNTLTLALYVLVKHPEIQEKLAQEIDRVYEELKGNITTENMYQFRYLDGVVKETQRLYPIVSALTRQVTAPVEALGYRIPAGSRMTVHIRSLHRNPAYWDRPDDFIPERWEKPPVPGSFVPFGDGQHNCIGQKMAQIEMRFVLIHLLRRFRFEEYANQKVEFISRLTFGLKNGFKVRVLKREH</sequence>
<dbReference type="InterPro" id="IPR017972">
    <property type="entry name" value="Cyt_P450_CS"/>
</dbReference>
<dbReference type="PRINTS" id="PR00463">
    <property type="entry name" value="EP450I"/>
</dbReference>
<proteinExistence type="inferred from homology"/>
<dbReference type="InterPro" id="IPR036396">
    <property type="entry name" value="Cyt_P450_sf"/>
</dbReference>
<dbReference type="Gene3D" id="1.10.630.10">
    <property type="entry name" value="Cytochrome P450"/>
    <property type="match status" value="1"/>
</dbReference>
<evidence type="ECO:0008006" key="6">
    <source>
        <dbReference type="Google" id="ProtNLM"/>
    </source>
</evidence>
<gene>
    <name evidence="4" type="ORF">HK105_207164</name>
</gene>
<keyword evidence="2 3" id="KW-0408">Iron</keyword>
<comment type="caution">
    <text evidence="4">The sequence shown here is derived from an EMBL/GenBank/DDBJ whole genome shotgun (WGS) entry which is preliminary data.</text>
</comment>
<dbReference type="PANTHER" id="PTHR24301:SF2">
    <property type="entry name" value="THROMBOXANE-A SYNTHASE"/>
    <property type="match status" value="1"/>
</dbReference>
<dbReference type="CDD" id="cd00302">
    <property type="entry name" value="cytochrome_P450"/>
    <property type="match status" value="1"/>
</dbReference>
<evidence type="ECO:0000256" key="1">
    <source>
        <dbReference type="ARBA" id="ARBA00022723"/>
    </source>
</evidence>
<evidence type="ECO:0000256" key="2">
    <source>
        <dbReference type="ARBA" id="ARBA00023004"/>
    </source>
</evidence>
<evidence type="ECO:0000256" key="3">
    <source>
        <dbReference type="RuleBase" id="RU000461"/>
    </source>
</evidence>
<dbReference type="PROSITE" id="PS00086">
    <property type="entry name" value="CYTOCHROME_P450"/>
    <property type="match status" value="1"/>
</dbReference>
<dbReference type="Proteomes" id="UP001527925">
    <property type="component" value="Unassembled WGS sequence"/>
</dbReference>
<reference evidence="4 5" key="1">
    <citation type="submission" date="2023-09" db="EMBL/GenBank/DDBJ databases">
        <title>Pangenome analysis of Batrachochytrium dendrobatidis and related Chytrids.</title>
        <authorList>
            <person name="Yacoub M.N."/>
            <person name="Stajich J.E."/>
            <person name="James T.Y."/>
        </authorList>
    </citation>
    <scope>NUCLEOTIDE SEQUENCE [LARGE SCALE GENOMIC DNA]</scope>
    <source>
        <strain evidence="4 5">JEL0888</strain>
    </source>
</reference>
<dbReference type="PANTHER" id="PTHR24301">
    <property type="entry name" value="THROMBOXANE-A SYNTHASE"/>
    <property type="match status" value="1"/>
</dbReference>
<accession>A0ABR4N191</accession>
<dbReference type="InterPro" id="IPR002401">
    <property type="entry name" value="Cyt_P450_E_grp-I"/>
</dbReference>
<keyword evidence="3" id="KW-0560">Oxidoreductase</keyword>
<keyword evidence="1 3" id="KW-0479">Metal-binding</keyword>
<organism evidence="4 5">
    <name type="scientific">Polyrhizophydium stewartii</name>
    <dbReference type="NCBI Taxonomy" id="2732419"/>
    <lineage>
        <taxon>Eukaryota</taxon>
        <taxon>Fungi</taxon>
        <taxon>Fungi incertae sedis</taxon>
        <taxon>Chytridiomycota</taxon>
        <taxon>Chytridiomycota incertae sedis</taxon>
        <taxon>Chytridiomycetes</taxon>
        <taxon>Rhizophydiales</taxon>
        <taxon>Rhizophydiales incertae sedis</taxon>
        <taxon>Polyrhizophydium</taxon>
    </lineage>
</organism>
<protein>
    <recommendedName>
        <fullName evidence="6">Cytochrome P450</fullName>
    </recommendedName>
</protein>
<dbReference type="InterPro" id="IPR001128">
    <property type="entry name" value="Cyt_P450"/>
</dbReference>